<sequence length="432" mass="49150">MLISFINERENMMLILATETSDRRLRSLRLKMAKSLKPLSLFLSWLIFFLSPLSASVVTHLPGFDGALPFYLETGYVGVDEANGGELFYYFIESEGNPRDDPLFLWLTGGPRCSAFSGLAFEVGPLKFVTAEYNGSLPSLVYHPYSWTKVANMIFLDSPLGSGFSFAKNIERYYADDISWSEHAYKFLIKWFNDHPQFLSNPLYIAGDSYAGKIVPIVTQLVLDGIDAGKQPQFNLQGYIIGNPSTGERVDENSRVPFAHGMAIISNSFYKLTQRSCQGQDYTNPTNAQCASCLDTFDQIVSEINRPQILELKCIPEYFEYFMPRIRNQDRRILKEKLNLFAPPPFPDIRCRSYAYVLSYYWANNVAVRQALHIKEVCSSFKIKSNAKGSHQRVTWRINACKKEAISKMTDILFLGCNRATLMLLFLLLLSL</sequence>
<evidence type="ECO:0000313" key="2">
    <source>
        <dbReference type="EMBL" id="WOK95598.1"/>
    </source>
</evidence>
<organism evidence="2 3">
    <name type="scientific">Canna indica</name>
    <name type="common">Indian-shot</name>
    <dbReference type="NCBI Taxonomy" id="4628"/>
    <lineage>
        <taxon>Eukaryota</taxon>
        <taxon>Viridiplantae</taxon>
        <taxon>Streptophyta</taxon>
        <taxon>Embryophyta</taxon>
        <taxon>Tracheophyta</taxon>
        <taxon>Spermatophyta</taxon>
        <taxon>Magnoliopsida</taxon>
        <taxon>Liliopsida</taxon>
        <taxon>Zingiberales</taxon>
        <taxon>Cannaceae</taxon>
        <taxon>Canna</taxon>
    </lineage>
</organism>
<dbReference type="Proteomes" id="UP001327560">
    <property type="component" value="Chromosome 1"/>
</dbReference>
<dbReference type="InterPro" id="IPR029058">
    <property type="entry name" value="AB_hydrolase_fold"/>
</dbReference>
<dbReference type="PRINTS" id="PR00724">
    <property type="entry name" value="CRBOXYPTASEC"/>
</dbReference>
<keyword evidence="3" id="KW-1185">Reference proteome</keyword>
<proteinExistence type="inferred from homology"/>
<dbReference type="FunFam" id="3.40.50.1820:FF:000072">
    <property type="entry name" value="Serine carboxypeptidase-like 19"/>
    <property type="match status" value="1"/>
</dbReference>
<keyword evidence="2" id="KW-0378">Hydrolase</keyword>
<dbReference type="PANTHER" id="PTHR11802:SF461">
    <property type="entry name" value="OS02G0687900 PROTEIN"/>
    <property type="match status" value="1"/>
</dbReference>
<dbReference type="GO" id="GO:0004185">
    <property type="term" value="F:serine-type carboxypeptidase activity"/>
    <property type="evidence" value="ECO:0007669"/>
    <property type="project" value="InterPro"/>
</dbReference>
<reference evidence="2 3" key="1">
    <citation type="submission" date="2023-10" db="EMBL/GenBank/DDBJ databases">
        <title>Chromosome-scale genome assembly provides insights into flower coloration mechanisms of Canna indica.</title>
        <authorList>
            <person name="Li C."/>
        </authorList>
    </citation>
    <scope>NUCLEOTIDE SEQUENCE [LARGE SCALE GENOMIC DNA]</scope>
    <source>
        <tissue evidence="2">Flower</tissue>
    </source>
</reference>
<dbReference type="GO" id="GO:0016747">
    <property type="term" value="F:acyltransferase activity, transferring groups other than amino-acyl groups"/>
    <property type="evidence" value="ECO:0007669"/>
    <property type="project" value="TreeGrafter"/>
</dbReference>
<accession>A0AAQ3JSI8</accession>
<protein>
    <submittedName>
        <fullName evidence="2">Serine carboxypeptidase-like 12</fullName>
    </submittedName>
</protein>
<dbReference type="Pfam" id="PF00450">
    <property type="entry name" value="Peptidase_S10"/>
    <property type="match status" value="1"/>
</dbReference>
<evidence type="ECO:0000313" key="3">
    <source>
        <dbReference type="Proteomes" id="UP001327560"/>
    </source>
</evidence>
<keyword evidence="2" id="KW-0645">Protease</keyword>
<dbReference type="GO" id="GO:0019748">
    <property type="term" value="P:secondary metabolic process"/>
    <property type="evidence" value="ECO:0007669"/>
    <property type="project" value="TreeGrafter"/>
</dbReference>
<evidence type="ECO:0000256" key="1">
    <source>
        <dbReference type="ARBA" id="ARBA00009431"/>
    </source>
</evidence>
<dbReference type="SUPFAM" id="SSF53474">
    <property type="entry name" value="alpha/beta-Hydrolases"/>
    <property type="match status" value="1"/>
</dbReference>
<dbReference type="GO" id="GO:0006508">
    <property type="term" value="P:proteolysis"/>
    <property type="evidence" value="ECO:0007669"/>
    <property type="project" value="InterPro"/>
</dbReference>
<comment type="similarity">
    <text evidence="1">Belongs to the peptidase S10 family.</text>
</comment>
<dbReference type="AlphaFoldDB" id="A0AAQ3JSI8"/>
<dbReference type="EMBL" id="CP136890">
    <property type="protein sequence ID" value="WOK95598.1"/>
    <property type="molecule type" value="Genomic_DNA"/>
</dbReference>
<name>A0AAQ3JSI8_9LILI</name>
<dbReference type="PANTHER" id="PTHR11802">
    <property type="entry name" value="SERINE PROTEASE FAMILY S10 SERINE CARBOXYPEPTIDASE"/>
    <property type="match status" value="1"/>
</dbReference>
<dbReference type="InterPro" id="IPR001563">
    <property type="entry name" value="Peptidase_S10"/>
</dbReference>
<keyword evidence="2" id="KW-0121">Carboxypeptidase</keyword>
<dbReference type="Gene3D" id="3.40.50.1820">
    <property type="entry name" value="alpha/beta hydrolase"/>
    <property type="match status" value="1"/>
</dbReference>
<gene>
    <name evidence="2" type="ORF">Cni_G04305</name>
</gene>